<organism evidence="2 3">
    <name type="scientific">Streblomastix strix</name>
    <dbReference type="NCBI Taxonomy" id="222440"/>
    <lineage>
        <taxon>Eukaryota</taxon>
        <taxon>Metamonada</taxon>
        <taxon>Preaxostyla</taxon>
        <taxon>Oxymonadida</taxon>
        <taxon>Streblomastigidae</taxon>
        <taxon>Streblomastix</taxon>
    </lineage>
</organism>
<feature type="compositionally biased region" description="Polar residues" evidence="1">
    <location>
        <begin position="247"/>
        <end position="256"/>
    </location>
</feature>
<proteinExistence type="predicted"/>
<reference evidence="2 3" key="1">
    <citation type="submission" date="2019-03" db="EMBL/GenBank/DDBJ databases">
        <title>Single cell metagenomics reveals metabolic interactions within the superorganism composed of flagellate Streblomastix strix and complex community of Bacteroidetes bacteria on its surface.</title>
        <authorList>
            <person name="Treitli S.C."/>
            <person name="Kolisko M."/>
            <person name="Husnik F."/>
            <person name="Keeling P."/>
            <person name="Hampl V."/>
        </authorList>
    </citation>
    <scope>NUCLEOTIDE SEQUENCE [LARGE SCALE GENOMIC DNA]</scope>
    <source>
        <strain evidence="2">ST1C</strain>
    </source>
</reference>
<accession>A0A5J4WED4</accession>
<gene>
    <name evidence="2" type="ORF">EZS28_011560</name>
</gene>
<comment type="caution">
    <text evidence="2">The sequence shown here is derived from an EMBL/GenBank/DDBJ whole genome shotgun (WGS) entry which is preliminary data.</text>
</comment>
<dbReference type="AlphaFoldDB" id="A0A5J4WED4"/>
<evidence type="ECO:0000313" key="3">
    <source>
        <dbReference type="Proteomes" id="UP000324800"/>
    </source>
</evidence>
<dbReference type="EMBL" id="SNRW01002399">
    <property type="protein sequence ID" value="KAA6392912.1"/>
    <property type="molecule type" value="Genomic_DNA"/>
</dbReference>
<evidence type="ECO:0000256" key="1">
    <source>
        <dbReference type="SAM" id="MobiDB-lite"/>
    </source>
</evidence>
<name>A0A5J4WED4_9EUKA</name>
<sequence length="432" mass="49487">MTGNIANIRQSNKINSTRLLERKRSRNDKLCQKNQSYLLRATSFRANLQEDARQAAFICSNDTTAVYDIGKLKAKEYARERIKQVFYLVKRLQLQIAAIHIPGKLNSTTDSLSRLCRSADFTLKDGIIQMICKAWNCMPQIDIFAVQYKKLTNNFVTVDLNDLGTQFHNAFNYNWSKCRTIYPSTNTSIIQSITKTEIRQSTSNNNCTDLAGTIVVHQTKEFIDQVPFPWQIRQDSGDGTENERQGSKISTRQSGRLPSGPVADVDRDLLMRCMKIRGFSEKGVNLLFNGQRFNIVNRDFYPRALLQDWLDIERITIDEIMKKDADIIFTEVIAFHTRQNNSVASANSHKACLTTMLSLIYKENLATSTNLKTNQQSVSECNNTTQKILKHLEYPNTIQPLERIKTKQILKQQRLAGQDNLLIDVNMLLQTK</sequence>
<evidence type="ECO:0000313" key="2">
    <source>
        <dbReference type="EMBL" id="KAA6392912.1"/>
    </source>
</evidence>
<protein>
    <submittedName>
        <fullName evidence="2">Uncharacterized protein</fullName>
    </submittedName>
</protein>
<dbReference type="Proteomes" id="UP000324800">
    <property type="component" value="Unassembled WGS sequence"/>
</dbReference>
<feature type="region of interest" description="Disordered" evidence="1">
    <location>
        <begin position="231"/>
        <end position="260"/>
    </location>
</feature>